<gene>
    <name evidence="3" type="ORF">SAMN05421780_104180</name>
</gene>
<dbReference type="AlphaFoldDB" id="A0A1I1I2W5"/>
<feature type="transmembrane region" description="Helical" evidence="2">
    <location>
        <begin position="134"/>
        <end position="152"/>
    </location>
</feature>
<dbReference type="RefSeq" id="WP_221405363.1">
    <property type="nucleotide sequence ID" value="NZ_FOLE01000004.1"/>
</dbReference>
<evidence type="ECO:0000256" key="2">
    <source>
        <dbReference type="SAM" id="Phobius"/>
    </source>
</evidence>
<reference evidence="3 4" key="1">
    <citation type="submission" date="2016-10" db="EMBL/GenBank/DDBJ databases">
        <authorList>
            <person name="de Groot N.N."/>
        </authorList>
    </citation>
    <scope>NUCLEOTIDE SEQUENCE [LARGE SCALE GENOMIC DNA]</scope>
    <source>
        <strain evidence="3 4">DSM 6793</strain>
    </source>
</reference>
<proteinExistence type="predicted"/>
<dbReference type="STRING" id="927664.SAMN05421780_104180"/>
<accession>A0A1I1I2W5</accession>
<keyword evidence="4" id="KW-1185">Reference proteome</keyword>
<dbReference type="EMBL" id="FOLE01000004">
    <property type="protein sequence ID" value="SFC30375.1"/>
    <property type="molecule type" value="Genomic_DNA"/>
</dbReference>
<evidence type="ECO:0000313" key="3">
    <source>
        <dbReference type="EMBL" id="SFC30375.1"/>
    </source>
</evidence>
<evidence type="ECO:0000256" key="1">
    <source>
        <dbReference type="SAM" id="Coils"/>
    </source>
</evidence>
<sequence>MRPKGLYDRAFNQFFSQKNSRAAYDSYEEQIRKEYETMLKKEQEKCYRKEQELKDKEIELNKEKQKQTKYEAIFKREQEKLRKKEHELKNKEVELNREEQIRTEHEAMFKKELNKKETISNQNYETKTPDLSKVIPIVLFLAGILLLLPKVTKLNLFLKIRI</sequence>
<dbReference type="Proteomes" id="UP000199514">
    <property type="component" value="Unassembled WGS sequence"/>
</dbReference>
<keyword evidence="2" id="KW-0812">Transmembrane</keyword>
<keyword evidence="1" id="KW-0175">Coiled coil</keyword>
<protein>
    <submittedName>
        <fullName evidence="3">Uncharacterized protein</fullName>
    </submittedName>
</protein>
<feature type="coiled-coil region" evidence="1">
    <location>
        <begin position="24"/>
        <end position="108"/>
    </location>
</feature>
<evidence type="ECO:0000313" key="4">
    <source>
        <dbReference type="Proteomes" id="UP000199514"/>
    </source>
</evidence>
<organism evidence="3 4">
    <name type="scientific">Flexibacter flexilis DSM 6793</name>
    <dbReference type="NCBI Taxonomy" id="927664"/>
    <lineage>
        <taxon>Bacteria</taxon>
        <taxon>Pseudomonadati</taxon>
        <taxon>Bacteroidota</taxon>
        <taxon>Cytophagia</taxon>
        <taxon>Cytophagales</taxon>
        <taxon>Flexibacteraceae</taxon>
        <taxon>Flexibacter</taxon>
    </lineage>
</organism>
<name>A0A1I1I2W5_9BACT</name>
<keyword evidence="2" id="KW-0472">Membrane</keyword>
<keyword evidence="2" id="KW-1133">Transmembrane helix</keyword>